<evidence type="ECO:0000256" key="3">
    <source>
        <dbReference type="PROSITE-ProRule" id="PRU10038"/>
    </source>
</evidence>
<dbReference type="InterPro" id="IPR033140">
    <property type="entry name" value="Lipase_GDXG_put_SER_AS"/>
</dbReference>
<dbReference type="PROSITE" id="PS01174">
    <property type="entry name" value="LIPASE_GDXG_SER"/>
    <property type="match status" value="1"/>
</dbReference>
<dbReference type="GO" id="GO:0016787">
    <property type="term" value="F:hydrolase activity"/>
    <property type="evidence" value="ECO:0007669"/>
    <property type="project" value="UniProtKB-KW"/>
</dbReference>
<evidence type="ECO:0000313" key="5">
    <source>
        <dbReference type="EMBL" id="MCV2871794.1"/>
    </source>
</evidence>
<dbReference type="PROSITE" id="PS01173">
    <property type="entry name" value="LIPASE_GDXG_HIS"/>
    <property type="match status" value="1"/>
</dbReference>
<organism evidence="5 6">
    <name type="scientific">Albidovulum litorale</name>
    <dbReference type="NCBI Taxonomy" id="2984134"/>
    <lineage>
        <taxon>Bacteria</taxon>
        <taxon>Pseudomonadati</taxon>
        <taxon>Pseudomonadota</taxon>
        <taxon>Alphaproteobacteria</taxon>
        <taxon>Rhodobacterales</taxon>
        <taxon>Paracoccaceae</taxon>
        <taxon>Albidovulum</taxon>
    </lineage>
</organism>
<evidence type="ECO:0000259" key="4">
    <source>
        <dbReference type="Pfam" id="PF07859"/>
    </source>
</evidence>
<feature type="domain" description="Alpha/beta hydrolase fold-3" evidence="4">
    <location>
        <begin position="74"/>
        <end position="273"/>
    </location>
</feature>
<dbReference type="Proteomes" id="UP001652564">
    <property type="component" value="Unassembled WGS sequence"/>
</dbReference>
<keyword evidence="6" id="KW-1185">Reference proteome</keyword>
<comment type="caution">
    <text evidence="5">The sequence shown here is derived from an EMBL/GenBank/DDBJ whole genome shotgun (WGS) entry which is preliminary data.</text>
</comment>
<dbReference type="RefSeq" id="WP_263738952.1">
    <property type="nucleotide sequence ID" value="NZ_JAOWKZ010000001.1"/>
</dbReference>
<comment type="similarity">
    <text evidence="1">Belongs to the 'GDXG' lipolytic enzyme family.</text>
</comment>
<dbReference type="PANTHER" id="PTHR48081">
    <property type="entry name" value="AB HYDROLASE SUPERFAMILY PROTEIN C4A8.06C"/>
    <property type="match status" value="1"/>
</dbReference>
<dbReference type="SUPFAM" id="SSF53474">
    <property type="entry name" value="alpha/beta-Hydrolases"/>
    <property type="match status" value="1"/>
</dbReference>
<protein>
    <submittedName>
        <fullName evidence="5">Alpha/beta hydrolase</fullName>
    </submittedName>
</protein>
<evidence type="ECO:0000256" key="1">
    <source>
        <dbReference type="ARBA" id="ARBA00010515"/>
    </source>
</evidence>
<dbReference type="InterPro" id="IPR050300">
    <property type="entry name" value="GDXG_lipolytic_enzyme"/>
</dbReference>
<proteinExistence type="inferred from homology"/>
<dbReference type="InterPro" id="IPR013094">
    <property type="entry name" value="AB_hydrolase_3"/>
</dbReference>
<dbReference type="InterPro" id="IPR029058">
    <property type="entry name" value="AB_hydrolase_fold"/>
</dbReference>
<gene>
    <name evidence="5" type="ORF">OEZ71_05750</name>
</gene>
<dbReference type="Gene3D" id="3.40.50.1820">
    <property type="entry name" value="alpha/beta hydrolase"/>
    <property type="match status" value="1"/>
</dbReference>
<dbReference type="PANTHER" id="PTHR48081:SF8">
    <property type="entry name" value="ALPHA_BETA HYDROLASE FOLD-3 DOMAIN-CONTAINING PROTEIN-RELATED"/>
    <property type="match status" value="1"/>
</dbReference>
<name>A0ABT2ZKY6_9RHOB</name>
<dbReference type="Pfam" id="PF07859">
    <property type="entry name" value="Abhydrolase_3"/>
    <property type="match status" value="1"/>
</dbReference>
<reference evidence="5 6" key="1">
    <citation type="submission" date="2022-10" db="EMBL/GenBank/DDBJ databases">
        <title>Defluviimonas sp. nov., isolated from ocean surface sediments.</title>
        <authorList>
            <person name="He W."/>
            <person name="Wang L."/>
            <person name="Zhang D.-F."/>
        </authorList>
    </citation>
    <scope>NUCLEOTIDE SEQUENCE [LARGE SCALE GENOMIC DNA]</scope>
    <source>
        <strain evidence="5 6">WL0050</strain>
    </source>
</reference>
<evidence type="ECO:0000256" key="2">
    <source>
        <dbReference type="ARBA" id="ARBA00022801"/>
    </source>
</evidence>
<dbReference type="EMBL" id="JAOWKZ010000001">
    <property type="protein sequence ID" value="MCV2871794.1"/>
    <property type="molecule type" value="Genomic_DNA"/>
</dbReference>
<keyword evidence="2 5" id="KW-0378">Hydrolase</keyword>
<accession>A0ABT2ZKY6</accession>
<feature type="active site" evidence="3">
    <location>
        <position position="148"/>
    </location>
</feature>
<sequence length="307" mass="32528">MSLRLTLLNAGLRVLARPRLARLADPAEARREMARIARYYLARPRGVAIERRKADGTVPSRLHVTAPGVGRKVLLYFHGGGYVAGSPDTHLGLLAALARATGMVVIAPRYRLAPEHPFPAAQDDAFVAWQDLVAQGCEPGDIVLAGDSAGGGLALSLLARLCADGVPPAAVVTFSAWTDMTGSGPSCSENAGRDPLLPAARLDELAGFALGGQDRRDPAASPLFAAYPGCPPVFFAVSQAEILRDDSLRLARRLEGEGAVVEVELHADCPHAWPIFTRRIPEADATIGRAADFVRRVMAPVAAQRPA</sequence>
<dbReference type="InterPro" id="IPR002168">
    <property type="entry name" value="Lipase_GDXG_HIS_AS"/>
</dbReference>
<evidence type="ECO:0000313" key="6">
    <source>
        <dbReference type="Proteomes" id="UP001652564"/>
    </source>
</evidence>